<dbReference type="RefSeq" id="WP_013130992.1">
    <property type="nucleotide sequence ID" value="NC_014165.1"/>
</dbReference>
<gene>
    <name evidence="2" type="ordered locus">Tbis_0734</name>
</gene>
<feature type="transmembrane region" description="Helical" evidence="1">
    <location>
        <begin position="20"/>
        <end position="41"/>
    </location>
</feature>
<dbReference type="HOGENOM" id="CLU_1980544_0_0_11"/>
<evidence type="ECO:0000313" key="2">
    <source>
        <dbReference type="EMBL" id="ADG87459.1"/>
    </source>
</evidence>
<sequence length="126" mass="13298">MIWRFDPVEVVGRPAGWFGPVARAMDLMQFGIGVLGGLAVLAQRSGRFRPGPAARALGLCVLGSFPVTVALYAAMLAGTAGVVTVGVPVLGLTAVSWAVWGVQLAVAWRCLLVSRPRRAWAPARCR</sequence>
<dbReference type="STRING" id="469371.Tbis_0734"/>
<organism evidence="2 3">
    <name type="scientific">Thermobispora bispora (strain ATCC 19993 / DSM 43833 / CBS 139.67 / JCM 10125 / KCTC 9307 / NBRC 14880 / R51)</name>
    <dbReference type="NCBI Taxonomy" id="469371"/>
    <lineage>
        <taxon>Bacteria</taxon>
        <taxon>Bacillati</taxon>
        <taxon>Actinomycetota</taxon>
        <taxon>Actinomycetes</taxon>
        <taxon>Streptosporangiales</taxon>
        <taxon>Streptosporangiaceae</taxon>
        <taxon>Thermobispora</taxon>
    </lineage>
</organism>
<accession>D6Y5W3</accession>
<keyword evidence="1" id="KW-0812">Transmembrane</keyword>
<dbReference type="AlphaFoldDB" id="D6Y5W3"/>
<evidence type="ECO:0000256" key="1">
    <source>
        <dbReference type="SAM" id="Phobius"/>
    </source>
</evidence>
<keyword evidence="3" id="KW-1185">Reference proteome</keyword>
<dbReference type="KEGG" id="tbi:Tbis_0734"/>
<dbReference type="Proteomes" id="UP000006640">
    <property type="component" value="Chromosome"/>
</dbReference>
<keyword evidence="1" id="KW-0472">Membrane</keyword>
<feature type="transmembrane region" description="Helical" evidence="1">
    <location>
        <begin position="53"/>
        <end position="75"/>
    </location>
</feature>
<name>D6Y5W3_THEBD</name>
<protein>
    <submittedName>
        <fullName evidence="2">Major facilitator transporter</fullName>
    </submittedName>
</protein>
<evidence type="ECO:0000313" key="3">
    <source>
        <dbReference type="Proteomes" id="UP000006640"/>
    </source>
</evidence>
<proteinExistence type="predicted"/>
<reference evidence="2 3" key="1">
    <citation type="submission" date="2010-01" db="EMBL/GenBank/DDBJ databases">
        <title>The complete genome of Thermobispora bispora DSM 43833.</title>
        <authorList>
            <consortium name="US DOE Joint Genome Institute (JGI-PGF)"/>
            <person name="Lucas S."/>
            <person name="Copeland A."/>
            <person name="Lapidus A."/>
            <person name="Glavina del Rio T."/>
            <person name="Dalin E."/>
            <person name="Tice H."/>
            <person name="Bruce D."/>
            <person name="Goodwin L."/>
            <person name="Pitluck S."/>
            <person name="Kyrpides N."/>
            <person name="Mavromatis K."/>
            <person name="Ivanova N."/>
            <person name="Mikhailova N."/>
            <person name="Chertkov O."/>
            <person name="Brettin T."/>
            <person name="Detter J.C."/>
            <person name="Han C."/>
            <person name="Larimer F."/>
            <person name="Land M."/>
            <person name="Hauser L."/>
            <person name="Markowitz V."/>
            <person name="Cheng J.-F."/>
            <person name="Hugenholtz P."/>
            <person name="Woyke T."/>
            <person name="Wu D."/>
            <person name="Jando M."/>
            <person name="Schneider S."/>
            <person name="Klenk H.-P."/>
            <person name="Eisen J.A."/>
        </authorList>
    </citation>
    <scope>NUCLEOTIDE SEQUENCE [LARGE SCALE GENOMIC DNA]</scope>
    <source>
        <strain evidence="3">ATCC 19993 / DSM 43833 / CBS 139.67 / JCM 10125 / KCTC 9307 / NBRC 14880 / R51</strain>
    </source>
</reference>
<feature type="transmembrane region" description="Helical" evidence="1">
    <location>
        <begin position="87"/>
        <end position="108"/>
    </location>
</feature>
<dbReference type="EMBL" id="CP001874">
    <property type="protein sequence ID" value="ADG87459.1"/>
    <property type="molecule type" value="Genomic_DNA"/>
</dbReference>
<keyword evidence="1" id="KW-1133">Transmembrane helix</keyword>